<evidence type="ECO:0000259" key="8">
    <source>
        <dbReference type="Pfam" id="PF05154"/>
    </source>
</evidence>
<dbReference type="Pfam" id="PF05154">
    <property type="entry name" value="TM2"/>
    <property type="match status" value="1"/>
</dbReference>
<evidence type="ECO:0000256" key="2">
    <source>
        <dbReference type="ARBA" id="ARBA00022692"/>
    </source>
</evidence>
<evidence type="ECO:0000256" key="3">
    <source>
        <dbReference type="ARBA" id="ARBA00022729"/>
    </source>
</evidence>
<feature type="domain" description="TM2" evidence="8">
    <location>
        <begin position="34"/>
        <end position="81"/>
    </location>
</feature>
<evidence type="ECO:0000256" key="6">
    <source>
        <dbReference type="ARBA" id="ARBA00023180"/>
    </source>
</evidence>
<dbReference type="EMBL" id="BAQD01000011">
    <property type="protein sequence ID" value="GBQ06464.1"/>
    <property type="molecule type" value="Genomic_DNA"/>
</dbReference>
<organism evidence="9 10">
    <name type="scientific">Saccharibacter floricola DSM 15669</name>
    <dbReference type="NCBI Taxonomy" id="1123227"/>
    <lineage>
        <taxon>Bacteria</taxon>
        <taxon>Pseudomonadati</taxon>
        <taxon>Pseudomonadota</taxon>
        <taxon>Alphaproteobacteria</taxon>
        <taxon>Acetobacterales</taxon>
        <taxon>Acetobacteraceae</taxon>
        <taxon>Saccharibacter</taxon>
    </lineage>
</organism>
<comment type="subcellular location">
    <subcellularLocation>
        <location evidence="1">Membrane</location>
        <topology evidence="1">Multi-pass membrane protein</topology>
    </subcellularLocation>
</comment>
<keyword evidence="4 7" id="KW-1133">Transmembrane helix</keyword>
<feature type="transmembrane region" description="Helical" evidence="7">
    <location>
        <begin position="63"/>
        <end position="84"/>
    </location>
</feature>
<dbReference type="InterPro" id="IPR050932">
    <property type="entry name" value="TM2D1-3-like"/>
</dbReference>
<dbReference type="PANTHER" id="PTHR21016">
    <property type="entry name" value="BETA-AMYLOID BINDING PROTEIN-RELATED"/>
    <property type="match status" value="1"/>
</dbReference>
<keyword evidence="3" id="KW-0732">Signal</keyword>
<dbReference type="Proteomes" id="UP001062901">
    <property type="component" value="Unassembled WGS sequence"/>
</dbReference>
<dbReference type="RefSeq" id="WP_018980667.1">
    <property type="nucleotide sequence ID" value="NZ_BAQD01000011.1"/>
</dbReference>
<evidence type="ECO:0000313" key="9">
    <source>
        <dbReference type="EMBL" id="GBQ06464.1"/>
    </source>
</evidence>
<accession>A0ABQ0NYL2</accession>
<keyword evidence="5 7" id="KW-0472">Membrane</keyword>
<evidence type="ECO:0000256" key="4">
    <source>
        <dbReference type="ARBA" id="ARBA00022989"/>
    </source>
</evidence>
<sequence length="103" mass="11692">MKQKIYLLELQSIIHSVSENDRERYVNLLVERIRNPVVTFGLSAFLGSWGVDRFYMGDVGLGIVKLLTLGGFGIWTLIDLFFVAGTTREKNIQLARELKASLM</sequence>
<evidence type="ECO:0000313" key="10">
    <source>
        <dbReference type="Proteomes" id="UP001062901"/>
    </source>
</evidence>
<feature type="transmembrane region" description="Helical" evidence="7">
    <location>
        <begin position="33"/>
        <end position="51"/>
    </location>
</feature>
<proteinExistence type="predicted"/>
<evidence type="ECO:0000256" key="5">
    <source>
        <dbReference type="ARBA" id="ARBA00023136"/>
    </source>
</evidence>
<dbReference type="PANTHER" id="PTHR21016:SF7">
    <property type="entry name" value="TM2 DOMAIN-CONTAINING PROTEIN 3"/>
    <property type="match status" value="1"/>
</dbReference>
<dbReference type="InterPro" id="IPR007829">
    <property type="entry name" value="TM2"/>
</dbReference>
<reference evidence="9" key="1">
    <citation type="submission" date="2013-04" db="EMBL/GenBank/DDBJ databases">
        <title>The genome sequencing project of 58 acetic acid bacteria.</title>
        <authorList>
            <person name="Okamoto-Kainuma A."/>
            <person name="Ishikawa M."/>
            <person name="Umino S."/>
            <person name="Koizumi Y."/>
            <person name="Shiwa Y."/>
            <person name="Yoshikawa H."/>
            <person name="Matsutani M."/>
            <person name="Matsushita K."/>
        </authorList>
    </citation>
    <scope>NUCLEOTIDE SEQUENCE</scope>
    <source>
        <strain evidence="9">DSM 15669</strain>
    </source>
</reference>
<protein>
    <submittedName>
        <fullName evidence="9">TM2 domain-containing protein</fullName>
    </submittedName>
</protein>
<keyword evidence="6" id="KW-0325">Glycoprotein</keyword>
<name>A0ABQ0NYL2_9PROT</name>
<comment type="caution">
    <text evidence="9">The sequence shown here is derived from an EMBL/GenBank/DDBJ whole genome shotgun (WGS) entry which is preliminary data.</text>
</comment>
<keyword evidence="10" id="KW-1185">Reference proteome</keyword>
<gene>
    <name evidence="9" type="ORF">AA15669_0952</name>
</gene>
<evidence type="ECO:0000256" key="1">
    <source>
        <dbReference type="ARBA" id="ARBA00004141"/>
    </source>
</evidence>
<evidence type="ECO:0000256" key="7">
    <source>
        <dbReference type="SAM" id="Phobius"/>
    </source>
</evidence>
<keyword evidence="2 7" id="KW-0812">Transmembrane</keyword>